<sequence length="794" mass="88026">MDFDKKSKPMSDMISREKGMVSPTDGGTIPVNFTFVPSIGMLPSEVLLAKESNYHPKVVGPKGILLQKGILKQTECGAFEELVENDIPENVPEKLLQEKMYESPQTILKTVHKAASKDRFLQKQFASNDLEDIKHNDLFIAEFVVLMDSDDEEDVKIAKTSQSLSFEETKYGFGEKLKQSTAQHPETVEDIKVKETHIPRSQKDCCNVGNLELQKMCSVPPVGLDSYSPNSNNITQAYRKQITNSASVNIDKGYSTVKDAFHASLSTEKSTSSHTLSTECPLRSHSRRSLYSPTDLQLSQHKLSKASQNERSNVMSPLPIQVIKYPLCRSPSPLSSTFFGSSSTICSMNECTSPVPRSDAASPVSSRLSFLTSLLKSKRSGSKRTISPDPHYQSEPKTISLTPLAFQKSTMTPDVPRKSTSCFSLSNPRQSRMLNSQRKADIMPAASESDILRGEFSFHQSPNRALSPESIYFMSSPRGSVSPSSQLHRRSVTPPYSSRECILPLNDKPPISRHPCTPLKKCSVLGKSKRVTLFPPPLHFDQSHDKSHFKRYTSPITRFRSTSHSSSEGSPPRGFKSSSAMDLGKSHYSQSHSALLCGEIMETDKDAHQALHPSHTCQSFSFEELSRKNAPLCSLSTNISAQPRSILSRSCELPSGSSLLHVSDPENTKLYKIKSSYKSFAAIPTNTLLLDQKAIDEPETNARNSNVEDEADTHSEMCSPALLRQQTEEICAAIDEVLHDPFPLHSNSTTRPPNLKPEKRLTHLSRPPMKSAGRETKYASLQPDMKAKATDSQI</sequence>
<reference evidence="2" key="1">
    <citation type="thesis" date="2020" institute="ProQuest LLC" country="789 East Eisenhower Parkway, Ann Arbor, MI, USA">
        <title>Comparative Genomics and Chromosome Evolution.</title>
        <authorList>
            <person name="Mudd A.B."/>
        </authorList>
    </citation>
    <scope>NUCLEOTIDE SEQUENCE</scope>
    <source>
        <strain evidence="2">237g6f4</strain>
        <tissue evidence="2">Blood</tissue>
    </source>
</reference>
<evidence type="ECO:0000313" key="2">
    <source>
        <dbReference type="EMBL" id="KAG8581905.1"/>
    </source>
</evidence>
<organism evidence="2 3">
    <name type="scientific">Engystomops pustulosus</name>
    <name type="common">Tungara frog</name>
    <name type="synonym">Physalaemus pustulosus</name>
    <dbReference type="NCBI Taxonomy" id="76066"/>
    <lineage>
        <taxon>Eukaryota</taxon>
        <taxon>Metazoa</taxon>
        <taxon>Chordata</taxon>
        <taxon>Craniata</taxon>
        <taxon>Vertebrata</taxon>
        <taxon>Euteleostomi</taxon>
        <taxon>Amphibia</taxon>
        <taxon>Batrachia</taxon>
        <taxon>Anura</taxon>
        <taxon>Neobatrachia</taxon>
        <taxon>Hyloidea</taxon>
        <taxon>Leptodactylidae</taxon>
        <taxon>Leiuperinae</taxon>
        <taxon>Engystomops</taxon>
    </lineage>
</organism>
<feature type="compositionally biased region" description="Polar residues" evidence="1">
    <location>
        <begin position="265"/>
        <end position="278"/>
    </location>
</feature>
<feature type="compositionally biased region" description="Basic and acidic residues" evidence="1">
    <location>
        <begin position="1"/>
        <end position="19"/>
    </location>
</feature>
<feature type="compositionally biased region" description="Basic and acidic residues" evidence="1">
    <location>
        <begin position="785"/>
        <end position="794"/>
    </location>
</feature>
<feature type="compositionally biased region" description="Polar residues" evidence="1">
    <location>
        <begin position="289"/>
        <end position="313"/>
    </location>
</feature>
<feature type="region of interest" description="Disordered" evidence="1">
    <location>
        <begin position="741"/>
        <end position="794"/>
    </location>
</feature>
<feature type="region of interest" description="Disordered" evidence="1">
    <location>
        <begin position="265"/>
        <end position="313"/>
    </location>
</feature>
<evidence type="ECO:0008006" key="4">
    <source>
        <dbReference type="Google" id="ProtNLM"/>
    </source>
</evidence>
<dbReference type="Pfam" id="PF15274">
    <property type="entry name" value="MLIP"/>
    <property type="match status" value="1"/>
</dbReference>
<dbReference type="PANTHER" id="PTHR31514:SF1">
    <property type="entry name" value="MUSCULAR LMNA-INTERACTING PROTEIN"/>
    <property type="match status" value="1"/>
</dbReference>
<dbReference type="PANTHER" id="PTHR31514">
    <property type="entry name" value="MUSCULAR LMNA-INTERACTING PROTEIN MLIP"/>
    <property type="match status" value="1"/>
</dbReference>
<feature type="region of interest" description="Disordered" evidence="1">
    <location>
        <begin position="1"/>
        <end position="22"/>
    </location>
</feature>
<feature type="region of interest" description="Disordered" evidence="1">
    <location>
        <begin position="379"/>
        <end position="435"/>
    </location>
</feature>
<keyword evidence="3" id="KW-1185">Reference proteome</keyword>
<proteinExistence type="predicted"/>
<gene>
    <name evidence="2" type="ORF">GDO81_007837</name>
</gene>
<dbReference type="InterPro" id="IPR029331">
    <property type="entry name" value="MLIP"/>
</dbReference>
<feature type="region of interest" description="Disordered" evidence="1">
    <location>
        <begin position="557"/>
        <end position="584"/>
    </location>
</feature>
<dbReference type="EMBL" id="WNYA01000003">
    <property type="protein sequence ID" value="KAG8581905.1"/>
    <property type="molecule type" value="Genomic_DNA"/>
</dbReference>
<dbReference type="AlphaFoldDB" id="A0AAV7CA39"/>
<evidence type="ECO:0000256" key="1">
    <source>
        <dbReference type="SAM" id="MobiDB-lite"/>
    </source>
</evidence>
<accession>A0AAV7CA39</accession>
<protein>
    <recommendedName>
        <fullName evidence="4">Muscular LMNA-interacting protein</fullName>
    </recommendedName>
</protein>
<feature type="compositionally biased region" description="Polar residues" evidence="1">
    <location>
        <begin position="395"/>
        <end position="435"/>
    </location>
</feature>
<comment type="caution">
    <text evidence="2">The sequence shown here is derived from an EMBL/GenBank/DDBJ whole genome shotgun (WGS) entry which is preliminary data.</text>
</comment>
<feature type="region of interest" description="Disordered" evidence="1">
    <location>
        <begin position="695"/>
        <end position="716"/>
    </location>
</feature>
<evidence type="ECO:0000313" key="3">
    <source>
        <dbReference type="Proteomes" id="UP000824782"/>
    </source>
</evidence>
<dbReference type="Proteomes" id="UP000824782">
    <property type="component" value="Unassembled WGS sequence"/>
</dbReference>
<name>A0AAV7CA39_ENGPU</name>